<keyword evidence="4" id="KW-1185">Reference proteome</keyword>
<protein>
    <submittedName>
        <fullName evidence="3">Uncharacterized protein</fullName>
    </submittedName>
</protein>
<dbReference type="OMA" id="ACHVAID"/>
<proteinExistence type="predicted"/>
<feature type="compositionally biased region" description="Basic and acidic residues" evidence="1">
    <location>
        <begin position="80"/>
        <end position="89"/>
    </location>
</feature>
<feature type="signal peptide" evidence="2">
    <location>
        <begin position="1"/>
        <end position="30"/>
    </location>
</feature>
<dbReference type="EMBL" id="KZ825135">
    <property type="protein sequence ID" value="PYI19373.1"/>
    <property type="molecule type" value="Genomic_DNA"/>
</dbReference>
<reference evidence="3 4" key="1">
    <citation type="submission" date="2018-02" db="EMBL/GenBank/DDBJ databases">
        <title>The genomes of Aspergillus section Nigri reveals drivers in fungal speciation.</title>
        <authorList>
            <consortium name="DOE Joint Genome Institute"/>
            <person name="Vesth T.C."/>
            <person name="Nybo J."/>
            <person name="Theobald S."/>
            <person name="Brandl J."/>
            <person name="Frisvad J.C."/>
            <person name="Nielsen K.F."/>
            <person name="Lyhne E.K."/>
            <person name="Kogle M.E."/>
            <person name="Kuo A."/>
            <person name="Riley R."/>
            <person name="Clum A."/>
            <person name="Nolan M."/>
            <person name="Lipzen A."/>
            <person name="Salamov A."/>
            <person name="Henrissat B."/>
            <person name="Wiebenga A."/>
            <person name="De vries R.P."/>
            <person name="Grigoriev I.V."/>
            <person name="Mortensen U.H."/>
            <person name="Andersen M.R."/>
            <person name="Baker S.E."/>
        </authorList>
    </citation>
    <scope>NUCLEOTIDE SEQUENCE [LARGE SCALE GENOMIC DNA]</scope>
    <source>
        <strain evidence="3 4">CBS 115571</strain>
    </source>
</reference>
<feature type="chain" id="PRO_5016168593" evidence="2">
    <location>
        <begin position="31"/>
        <end position="351"/>
    </location>
</feature>
<dbReference type="Proteomes" id="UP000249829">
    <property type="component" value="Unassembled WGS sequence"/>
</dbReference>
<gene>
    <name evidence="3" type="ORF">BO99DRAFT_141988</name>
</gene>
<evidence type="ECO:0000313" key="4">
    <source>
        <dbReference type="Proteomes" id="UP000249829"/>
    </source>
</evidence>
<feature type="region of interest" description="Disordered" evidence="1">
    <location>
        <begin position="255"/>
        <end position="279"/>
    </location>
</feature>
<evidence type="ECO:0000256" key="2">
    <source>
        <dbReference type="SAM" id="SignalP"/>
    </source>
</evidence>
<evidence type="ECO:0000313" key="3">
    <source>
        <dbReference type="EMBL" id="PYI19373.1"/>
    </source>
</evidence>
<sequence>MMRSGLQKPGAIPFLALLIFSLLSLVPSLAKEWDYLLPFGHIGYLRSEPRYVSRDKDGLVDARPRLRMVGAQSRPWSLEEDRPTYLDRKSRPRRPLTDAPARSSFEAAAILDSDPMTYMAQEPSAFRRGVRAFKALVSRQTDEPQAIPSFLSDSDAALTDQISPRPNPHHANTSVDLAPSHNEDFHLLTPGEGGGLTILDTTKLVALPWWFVSRVLTSWQQACRVGNDYIETVTGRQGLRITVATTFANCLGLLNSDGSSQPRDRRNESHTKHAVPPALAIDETEQQADAQNPSALTQPIDASVQATTPPTATLTAMEQSKVVEHQAEPERVRSGSCMAIVLAIVAGVMWF</sequence>
<dbReference type="AlphaFoldDB" id="A0A2V5HDI7"/>
<feature type="compositionally biased region" description="Basic and acidic residues" evidence="1">
    <location>
        <begin position="262"/>
        <end position="271"/>
    </location>
</feature>
<organism evidence="3 4">
    <name type="scientific">Aspergillus violaceofuscus (strain CBS 115571)</name>
    <dbReference type="NCBI Taxonomy" id="1450538"/>
    <lineage>
        <taxon>Eukaryota</taxon>
        <taxon>Fungi</taxon>
        <taxon>Dikarya</taxon>
        <taxon>Ascomycota</taxon>
        <taxon>Pezizomycotina</taxon>
        <taxon>Eurotiomycetes</taxon>
        <taxon>Eurotiomycetidae</taxon>
        <taxon>Eurotiales</taxon>
        <taxon>Aspergillaceae</taxon>
        <taxon>Aspergillus</taxon>
    </lineage>
</organism>
<feature type="region of interest" description="Disordered" evidence="1">
    <location>
        <begin position="80"/>
        <end position="101"/>
    </location>
</feature>
<keyword evidence="2" id="KW-0732">Signal</keyword>
<accession>A0A2V5HDI7</accession>
<evidence type="ECO:0000256" key="1">
    <source>
        <dbReference type="SAM" id="MobiDB-lite"/>
    </source>
</evidence>
<name>A0A2V5HDI7_ASPV1</name>